<feature type="domain" description="GH16" evidence="2">
    <location>
        <begin position="7"/>
        <end position="65"/>
    </location>
</feature>
<evidence type="ECO:0000256" key="1">
    <source>
        <dbReference type="SAM" id="MobiDB-lite"/>
    </source>
</evidence>
<feature type="region of interest" description="Disordered" evidence="1">
    <location>
        <begin position="62"/>
        <end position="87"/>
    </location>
</feature>
<reference evidence="4" key="1">
    <citation type="journal article" date="2019" name="Curr. Biol.">
        <title>Genome Sequence of Striga asiatica Provides Insight into the Evolution of Plant Parasitism.</title>
        <authorList>
            <person name="Yoshida S."/>
            <person name="Kim S."/>
            <person name="Wafula E.K."/>
            <person name="Tanskanen J."/>
            <person name="Kim Y.M."/>
            <person name="Honaas L."/>
            <person name="Yang Z."/>
            <person name="Spallek T."/>
            <person name="Conn C.E."/>
            <person name="Ichihashi Y."/>
            <person name="Cheong K."/>
            <person name="Cui S."/>
            <person name="Der J.P."/>
            <person name="Gundlach H."/>
            <person name="Jiao Y."/>
            <person name="Hori C."/>
            <person name="Ishida J.K."/>
            <person name="Kasahara H."/>
            <person name="Kiba T."/>
            <person name="Kim M.S."/>
            <person name="Koo N."/>
            <person name="Laohavisit A."/>
            <person name="Lee Y.H."/>
            <person name="Lumba S."/>
            <person name="McCourt P."/>
            <person name="Mortimer J.C."/>
            <person name="Mutuku J.M."/>
            <person name="Nomura T."/>
            <person name="Sasaki-Sekimoto Y."/>
            <person name="Seto Y."/>
            <person name="Wang Y."/>
            <person name="Wakatake T."/>
            <person name="Sakakibara H."/>
            <person name="Demura T."/>
            <person name="Yamaguchi S."/>
            <person name="Yoneyama K."/>
            <person name="Manabe R.I."/>
            <person name="Nelson D.C."/>
            <person name="Schulman A.H."/>
            <person name="Timko M.P."/>
            <person name="dePamphilis C.W."/>
            <person name="Choi D."/>
            <person name="Shirasu K."/>
        </authorList>
    </citation>
    <scope>NUCLEOTIDE SEQUENCE [LARGE SCALE GENOMIC DNA]</scope>
    <source>
        <strain evidence="4">cv. UVA1</strain>
    </source>
</reference>
<protein>
    <submittedName>
        <fullName evidence="3">Xyloglucan endotransglucosylase/hydrolase</fullName>
    </submittedName>
</protein>
<proteinExistence type="predicted"/>
<dbReference type="Pfam" id="PF00722">
    <property type="entry name" value="Glyco_hydro_16"/>
    <property type="match status" value="1"/>
</dbReference>
<dbReference type="GO" id="GO:0005975">
    <property type="term" value="P:carbohydrate metabolic process"/>
    <property type="evidence" value="ECO:0007669"/>
    <property type="project" value="InterPro"/>
</dbReference>
<organism evidence="3 4">
    <name type="scientific">Striga asiatica</name>
    <name type="common">Asiatic witchweed</name>
    <name type="synonym">Buchnera asiatica</name>
    <dbReference type="NCBI Taxonomy" id="4170"/>
    <lineage>
        <taxon>Eukaryota</taxon>
        <taxon>Viridiplantae</taxon>
        <taxon>Streptophyta</taxon>
        <taxon>Embryophyta</taxon>
        <taxon>Tracheophyta</taxon>
        <taxon>Spermatophyta</taxon>
        <taxon>Magnoliopsida</taxon>
        <taxon>eudicotyledons</taxon>
        <taxon>Gunneridae</taxon>
        <taxon>Pentapetalae</taxon>
        <taxon>asterids</taxon>
        <taxon>lamiids</taxon>
        <taxon>Lamiales</taxon>
        <taxon>Orobanchaceae</taxon>
        <taxon>Buchnereae</taxon>
        <taxon>Striga</taxon>
    </lineage>
</organism>
<dbReference type="EMBL" id="BKCP01009403">
    <property type="protein sequence ID" value="GER50643.1"/>
    <property type="molecule type" value="Genomic_DNA"/>
</dbReference>
<sequence length="311" mass="34500">MLTFIDQGREVQLSAMARNSGAGFGSNLIYGSGFFHMRIKLPNKKTAGVVTAFYGADVDDEKKTDNDESFCPKKNPIPNEAPPLKGEKKKKIEAFESNGENMKMDFQTAAHAIKSIIPKIHRLPLVEDLVIRLENFALGNWDMLELRVGDGEEEDGIKFTTFAVAEGKNVEAFPRQDAVAEFPMLSIAGNITVVESHYKFRFPGSSPYPCRQSAKRVLSPHLIAIDKPHRNSSRHAEIGCPWPHHQRFFISPPPQIVNVMGRHAQRFLNHMKTAEAPPHVNRAGPKIVVQPPPAPSNSVEIETEDGSVAFA</sequence>
<gene>
    <name evidence="3" type="ORF">STAS_27964</name>
</gene>
<comment type="caution">
    <text evidence="3">The sequence shown here is derived from an EMBL/GenBank/DDBJ whole genome shotgun (WGS) entry which is preliminary data.</text>
</comment>
<dbReference type="Gene3D" id="2.60.120.200">
    <property type="match status" value="1"/>
</dbReference>
<evidence type="ECO:0000259" key="2">
    <source>
        <dbReference type="Pfam" id="PF00722"/>
    </source>
</evidence>
<evidence type="ECO:0000313" key="3">
    <source>
        <dbReference type="EMBL" id="GER50643.1"/>
    </source>
</evidence>
<dbReference type="InterPro" id="IPR000757">
    <property type="entry name" value="Beta-glucanase-like"/>
</dbReference>
<evidence type="ECO:0000313" key="4">
    <source>
        <dbReference type="Proteomes" id="UP000325081"/>
    </source>
</evidence>
<keyword evidence="3" id="KW-0378">Hydrolase</keyword>
<accession>A0A5A7QZ07</accession>
<feature type="region of interest" description="Disordered" evidence="1">
    <location>
        <begin position="281"/>
        <end position="311"/>
    </location>
</feature>
<name>A0A5A7QZ07_STRAF</name>
<dbReference type="GO" id="GO:0004553">
    <property type="term" value="F:hydrolase activity, hydrolyzing O-glycosyl compounds"/>
    <property type="evidence" value="ECO:0007669"/>
    <property type="project" value="InterPro"/>
</dbReference>
<keyword evidence="4" id="KW-1185">Reference proteome</keyword>
<dbReference type="Proteomes" id="UP000325081">
    <property type="component" value="Unassembled WGS sequence"/>
</dbReference>
<dbReference type="AlphaFoldDB" id="A0A5A7QZ07"/>